<keyword evidence="1" id="KW-0456">Lyase</keyword>
<reference evidence="1" key="1">
    <citation type="submission" date="2024-01" db="EMBL/GenBank/DDBJ databases">
        <title>The first autotrophic representatives of the genus Thermodesulfovibrio.</title>
        <authorList>
            <person name="Maltseva A.I."/>
            <person name="Elcheninov A.G."/>
            <person name="Kublanov I.V."/>
            <person name="Lebedinsky A.V."/>
            <person name="Frolov E.N."/>
        </authorList>
    </citation>
    <scope>NUCLEOTIDE SEQUENCE</scope>
    <source>
        <strain evidence="1">3462-1</strain>
    </source>
</reference>
<dbReference type="PANTHER" id="PTHR30304:SF0">
    <property type="entry name" value="D-TAGATOSE-1,6-BISPHOSPHATE ALDOLASE SUBUNIT GATY-RELATED"/>
    <property type="match status" value="1"/>
</dbReference>
<dbReference type="KEGG" id="tob:V4D31_04610"/>
<dbReference type="InterPro" id="IPR000771">
    <property type="entry name" value="FBA_II"/>
</dbReference>
<dbReference type="EC" id="4.1.2.13" evidence="1"/>
<proteinExistence type="predicted"/>
<protein>
    <submittedName>
        <fullName evidence="1">Class II fructose-bisphosphate aldolase</fullName>
        <ecNumber evidence="1">4.1.2.13</ecNumber>
    </submittedName>
</protein>
<dbReference type="GO" id="GO:0004332">
    <property type="term" value="F:fructose-bisphosphate aldolase activity"/>
    <property type="evidence" value="ECO:0007669"/>
    <property type="project" value="UniProtKB-EC"/>
</dbReference>
<dbReference type="EMBL" id="CP144374">
    <property type="protein sequence ID" value="XCH49447.1"/>
    <property type="molecule type" value="Genomic_DNA"/>
</dbReference>
<dbReference type="Pfam" id="PF01116">
    <property type="entry name" value="F_bP_aldolase"/>
    <property type="match status" value="1"/>
</dbReference>
<organism evidence="1">
    <name type="scientific">Thermodesulfovibrio obliviosus</name>
    <dbReference type="NCBI Taxonomy" id="3118332"/>
    <lineage>
        <taxon>Bacteria</taxon>
        <taxon>Pseudomonadati</taxon>
        <taxon>Nitrospirota</taxon>
        <taxon>Thermodesulfovibrionia</taxon>
        <taxon>Thermodesulfovibrionales</taxon>
        <taxon>Thermodesulfovibrionaceae</taxon>
        <taxon>Thermodesulfovibrio</taxon>
    </lineage>
</organism>
<dbReference type="AlphaFoldDB" id="A0AAU8H6R4"/>
<dbReference type="InterPro" id="IPR013785">
    <property type="entry name" value="Aldolase_TIM"/>
</dbReference>
<dbReference type="GO" id="GO:0008270">
    <property type="term" value="F:zinc ion binding"/>
    <property type="evidence" value="ECO:0007669"/>
    <property type="project" value="InterPro"/>
</dbReference>
<evidence type="ECO:0000313" key="1">
    <source>
        <dbReference type="EMBL" id="XCH49447.1"/>
    </source>
</evidence>
<sequence>MKDLIAQNIEELDFNDVDNLIWSAVFSSKEETRNKAKEMIFLKGLQHRVVPSSIQNFYDAMGRGELHSITVPAVNIRGLTYYAARAIFRSAMKNNVGLIIFEIARSEIGYTYQSPSEYTANIIAAALREGFYYPIFLQGDHFQVNKKNFEKNHKEEIDTLKNLIKESINAGFFNIDIYASTMVDYSKKTLKEQQKENFTLTAMFTDYIRVLQPDGITVSVGGEIGHIGGKNSTVEEFEAFMEGYLKTLNSQKGISKISVQTGTAHGGIPLKDGTLAQVKLDFNVLKSIGSLAQEKYGLSGAVQHGASTLPMELFDKFPESYTSEIHLATGFQNTMYDLAPDWLKKEIYQYLQEKCKEEWKQDMTYEQFIYKTRKKGFGPFKKQWWSLPEDIKNAIMDELSKTFDVIFEKLRVKDSIQLVNKYINPVNVSLKFLQ</sequence>
<name>A0AAU8H6R4_9BACT</name>
<dbReference type="SUPFAM" id="SSF51569">
    <property type="entry name" value="Aldolase"/>
    <property type="match status" value="1"/>
</dbReference>
<dbReference type="GO" id="GO:0005975">
    <property type="term" value="P:carbohydrate metabolic process"/>
    <property type="evidence" value="ECO:0007669"/>
    <property type="project" value="InterPro"/>
</dbReference>
<dbReference type="Gene3D" id="3.20.20.70">
    <property type="entry name" value="Aldolase class I"/>
    <property type="match status" value="1"/>
</dbReference>
<gene>
    <name evidence="1" type="ORF">V4D31_04610</name>
</gene>
<dbReference type="RefSeq" id="WP_434976095.1">
    <property type="nucleotide sequence ID" value="NZ_CP144374.1"/>
</dbReference>
<dbReference type="InterPro" id="IPR050246">
    <property type="entry name" value="Class_II_FBP_aldolase"/>
</dbReference>
<accession>A0AAU8H6R4</accession>
<dbReference type="PANTHER" id="PTHR30304">
    <property type="entry name" value="D-TAGATOSE-1,6-BISPHOSPHATE ALDOLASE"/>
    <property type="match status" value="1"/>
</dbReference>